<dbReference type="InterPro" id="IPR013517">
    <property type="entry name" value="FG-GAP"/>
</dbReference>
<dbReference type="InterPro" id="IPR028994">
    <property type="entry name" value="Integrin_alpha_N"/>
</dbReference>
<dbReference type="EMBL" id="CAJNOM010000099">
    <property type="protein sequence ID" value="CAF1044059.1"/>
    <property type="molecule type" value="Genomic_DNA"/>
</dbReference>
<evidence type="ECO:0000313" key="4">
    <source>
        <dbReference type="EMBL" id="CAF1553890.1"/>
    </source>
</evidence>
<keyword evidence="6" id="KW-1185">Reference proteome</keyword>
<dbReference type="SUPFAM" id="SSF69318">
    <property type="entry name" value="Integrin alpha N-terminal domain"/>
    <property type="match status" value="1"/>
</dbReference>
<dbReference type="EMBL" id="CAJNOI010004824">
    <property type="protein sequence ID" value="CAF1553890.1"/>
    <property type="molecule type" value="Genomic_DNA"/>
</dbReference>
<keyword evidence="1" id="KW-0732">Signal</keyword>
<evidence type="ECO:0008006" key="7">
    <source>
        <dbReference type="Google" id="ProtNLM"/>
    </source>
</evidence>
<evidence type="ECO:0000313" key="2">
    <source>
        <dbReference type="EMBL" id="CAF1023796.1"/>
    </source>
</evidence>
<name>A0A814JWD2_9BILA</name>
<dbReference type="Proteomes" id="UP000663832">
    <property type="component" value="Unassembled WGS sequence"/>
</dbReference>
<comment type="caution">
    <text evidence="3">The sequence shown here is derived from an EMBL/GenBank/DDBJ whole genome shotgun (WGS) entry which is preliminary data.</text>
</comment>
<dbReference type="Pfam" id="PF13517">
    <property type="entry name" value="FG-GAP_3"/>
    <property type="match status" value="1"/>
</dbReference>
<gene>
    <name evidence="2" type="ORF">BJG266_LOCUS17144</name>
    <name evidence="4" type="ORF">BJG266_LOCUS46445</name>
    <name evidence="3" type="ORF">QVE165_LOCUS17236</name>
    <name evidence="5" type="ORF">QVE165_LOCUS63478</name>
</gene>
<evidence type="ECO:0000313" key="5">
    <source>
        <dbReference type="EMBL" id="CAF1662210.1"/>
    </source>
</evidence>
<evidence type="ECO:0000313" key="3">
    <source>
        <dbReference type="EMBL" id="CAF1044059.1"/>
    </source>
</evidence>
<reference evidence="3" key="1">
    <citation type="submission" date="2021-02" db="EMBL/GenBank/DDBJ databases">
        <authorList>
            <person name="Nowell W R."/>
        </authorList>
    </citation>
    <scope>NUCLEOTIDE SEQUENCE</scope>
</reference>
<dbReference type="OrthoDB" id="10022113at2759"/>
<dbReference type="Proteomes" id="UP000663877">
    <property type="component" value="Unassembled WGS sequence"/>
</dbReference>
<dbReference type="PANTHER" id="PTHR46580">
    <property type="entry name" value="SENSOR KINASE-RELATED"/>
    <property type="match status" value="1"/>
</dbReference>
<dbReference type="EMBL" id="CAJNOI010000082">
    <property type="protein sequence ID" value="CAF1023796.1"/>
    <property type="molecule type" value="Genomic_DNA"/>
</dbReference>
<dbReference type="EMBL" id="CAJNOM010005224">
    <property type="protein sequence ID" value="CAF1662210.1"/>
    <property type="molecule type" value="Genomic_DNA"/>
</dbReference>
<dbReference type="AlphaFoldDB" id="A0A814JWD2"/>
<evidence type="ECO:0000313" key="6">
    <source>
        <dbReference type="Proteomes" id="UP000663832"/>
    </source>
</evidence>
<dbReference type="Gene3D" id="2.130.10.130">
    <property type="entry name" value="Integrin alpha, N-terminal"/>
    <property type="match status" value="1"/>
</dbReference>
<accession>A0A814JWD2</accession>
<evidence type="ECO:0000256" key="1">
    <source>
        <dbReference type="ARBA" id="ARBA00022729"/>
    </source>
</evidence>
<proteinExistence type="predicted"/>
<sequence>MPLMWMSDLVAKRRQQNIDNIIILNDGTNDISIYIGNNNNFYSFYRRYPTGYDSLPCFINFIDINNDQQLDILVANNGTGSIGIFLGNKNGLFSEQIIYSMGIKSYPYAIGIGDFNHNNKTDFVVTKYGINEIEIFLDFNNDLLTDIAVAMTGTNNIKILSKSCS</sequence>
<organism evidence="3 6">
    <name type="scientific">Adineta steineri</name>
    <dbReference type="NCBI Taxonomy" id="433720"/>
    <lineage>
        <taxon>Eukaryota</taxon>
        <taxon>Metazoa</taxon>
        <taxon>Spiralia</taxon>
        <taxon>Gnathifera</taxon>
        <taxon>Rotifera</taxon>
        <taxon>Eurotatoria</taxon>
        <taxon>Bdelloidea</taxon>
        <taxon>Adinetida</taxon>
        <taxon>Adinetidae</taxon>
        <taxon>Adineta</taxon>
    </lineage>
</organism>
<protein>
    <recommendedName>
        <fullName evidence="7">VCBS repeat-containing protein</fullName>
    </recommendedName>
</protein>